<evidence type="ECO:0000313" key="1">
    <source>
        <dbReference type="EMBL" id="PTA51094.1"/>
    </source>
</evidence>
<evidence type="ECO:0008006" key="3">
    <source>
        <dbReference type="Google" id="ProtNLM"/>
    </source>
</evidence>
<reference evidence="1 2" key="2">
    <citation type="submission" date="2018-04" db="EMBL/GenBank/DDBJ databases">
        <title>Genomic sequence of a freshwater isolate of Shewanella morhuae.</title>
        <authorList>
            <person name="Castillo D.E."/>
            <person name="Gram L."/>
        </authorList>
    </citation>
    <scope>NUCLEOTIDE SEQUENCE [LARGE SCALE GENOMIC DNA]</scope>
    <source>
        <strain evidence="1 2">CW7</strain>
    </source>
</reference>
<dbReference type="RefSeq" id="WP_107883550.1">
    <property type="nucleotide sequence ID" value="NZ_PYSG01000002.1"/>
</dbReference>
<dbReference type="EMBL" id="PYSG01000002">
    <property type="protein sequence ID" value="PTA51094.1"/>
    <property type="molecule type" value="Genomic_DNA"/>
</dbReference>
<gene>
    <name evidence="1" type="ORF">C9I43_11595</name>
</gene>
<comment type="caution">
    <text evidence="1">The sequence shown here is derived from an EMBL/GenBank/DDBJ whole genome shotgun (WGS) entry which is preliminary data.</text>
</comment>
<dbReference type="Proteomes" id="UP000240506">
    <property type="component" value="Unassembled WGS sequence"/>
</dbReference>
<proteinExistence type="predicted"/>
<keyword evidence="2" id="KW-1185">Reference proteome</keyword>
<evidence type="ECO:0000313" key="2">
    <source>
        <dbReference type="Proteomes" id="UP000240506"/>
    </source>
</evidence>
<accession>A0ABX5HYB9</accession>
<reference evidence="1 2" key="1">
    <citation type="submission" date="2018-03" db="EMBL/GenBank/DDBJ databases">
        <authorList>
            <person name="Dailey F.E."/>
        </authorList>
    </citation>
    <scope>NUCLEOTIDE SEQUENCE [LARGE SCALE GENOMIC DNA]</scope>
    <source>
        <strain evidence="1 2">CW7</strain>
    </source>
</reference>
<organism evidence="1 2">
    <name type="scientific">Shewanella morhuae</name>
    <dbReference type="NCBI Taxonomy" id="365591"/>
    <lineage>
        <taxon>Bacteria</taxon>
        <taxon>Pseudomonadati</taxon>
        <taxon>Pseudomonadota</taxon>
        <taxon>Gammaproteobacteria</taxon>
        <taxon>Alteromonadales</taxon>
        <taxon>Shewanellaceae</taxon>
        <taxon>Shewanella</taxon>
    </lineage>
</organism>
<protein>
    <recommendedName>
        <fullName evidence="3">Apea-like HEPN domain-containing protein</fullName>
    </recommendedName>
</protein>
<name>A0ABX5HYB9_9GAMM</name>
<sequence length="339" mass="39420">MKFICFYTKNSVCAVKPITAEEISNADTEYKKLELFNSVVFTKECDEFLLEVQRDGQLRFHSKVVELNHPKDEDFLFDRSVNWHEKWFRYLELINAFHLTLYSSVIQFKWGSGFSIDFMGFYDVTRNDAFLDDTLWAGVAYYSNNNSGQNRRIQHRQFQIPFSLREQSIGLDTIILNNAANEFSKISKNHKVISLLAEMAKSFAEYKQFNNTASLIFSWFGTEKILLSMWKELLCSSSFSKYKSAIDERNKHEKHGVVAFKNYNTFHIINGLCVAGGVSVDDCNNLHTIRKSRNKVAHSEHNKISEYDAELCLKLFVKLMNGLYSMNISLNFDYTTEVM</sequence>